<evidence type="ECO:0000256" key="1">
    <source>
        <dbReference type="ARBA" id="ARBA00023015"/>
    </source>
</evidence>
<dbReference type="Pfam" id="PF00392">
    <property type="entry name" value="GntR"/>
    <property type="match status" value="1"/>
</dbReference>
<dbReference type="PROSITE" id="PS50949">
    <property type="entry name" value="HTH_GNTR"/>
    <property type="match status" value="1"/>
</dbReference>
<dbReference type="Gene3D" id="1.10.10.10">
    <property type="entry name" value="Winged helix-like DNA-binding domain superfamily/Winged helix DNA-binding domain"/>
    <property type="match status" value="1"/>
</dbReference>
<name>A0ABZ1BY45_9FIRM</name>
<keyword evidence="1" id="KW-0805">Transcription regulation</keyword>
<feature type="region of interest" description="Disordered" evidence="4">
    <location>
        <begin position="138"/>
        <end position="176"/>
    </location>
</feature>
<dbReference type="InterPro" id="IPR036388">
    <property type="entry name" value="WH-like_DNA-bd_sf"/>
</dbReference>
<dbReference type="SUPFAM" id="SSF46785">
    <property type="entry name" value="Winged helix' DNA-binding domain"/>
    <property type="match status" value="1"/>
</dbReference>
<keyword evidence="3" id="KW-0804">Transcription</keyword>
<evidence type="ECO:0000256" key="3">
    <source>
        <dbReference type="ARBA" id="ARBA00023163"/>
    </source>
</evidence>
<evidence type="ECO:0000313" key="7">
    <source>
        <dbReference type="Proteomes" id="UP001332192"/>
    </source>
</evidence>
<evidence type="ECO:0000313" key="6">
    <source>
        <dbReference type="EMBL" id="WRP17508.1"/>
    </source>
</evidence>
<sequence length="176" mass="19270">MSGSPDRRQDAAGQRLWFHLDPASGVPLHVQLRNQVRAAVASGVLRSGDRLPSVRELALQLTVNPNTVFKVYQELEHEGLLETVHGKGVFVRPTAGRRFSDEERWRLLAQAIDHLVAQAVALGYSTGELRRLVDQRLQQRWSPGQEGQGHAGRQDDAGGPDEAGSSNVGRKGVPES</sequence>
<evidence type="ECO:0000256" key="2">
    <source>
        <dbReference type="ARBA" id="ARBA00023125"/>
    </source>
</evidence>
<dbReference type="EMBL" id="CP141615">
    <property type="protein sequence ID" value="WRP17508.1"/>
    <property type="molecule type" value="Genomic_DNA"/>
</dbReference>
<dbReference type="InterPro" id="IPR000524">
    <property type="entry name" value="Tscrpt_reg_HTH_GntR"/>
</dbReference>
<dbReference type="SMART" id="SM00345">
    <property type="entry name" value="HTH_GNTR"/>
    <property type="match status" value="1"/>
</dbReference>
<dbReference type="CDD" id="cd07377">
    <property type="entry name" value="WHTH_GntR"/>
    <property type="match status" value="1"/>
</dbReference>
<reference evidence="6 7" key="1">
    <citation type="journal article" date="2024" name="Front. Microbiol.">
        <title>Novel thermophilic genera Geochorda gen. nov. and Carboxydochorda gen. nov. from the deep terrestrial subsurface reveal the ecophysiological diversity in the class Limnochordia.</title>
        <authorList>
            <person name="Karnachuk O.V."/>
            <person name="Lukina A.P."/>
            <person name="Avakyan M.R."/>
            <person name="Kadnikov V.V."/>
            <person name="Begmatov S."/>
            <person name="Beletsky A.V."/>
            <person name="Vlasova K.G."/>
            <person name="Novikov A.A."/>
            <person name="Shcherbakova V.A."/>
            <person name="Mardanov A.V."/>
            <person name="Ravin N.V."/>
        </authorList>
    </citation>
    <scope>NUCLEOTIDE SEQUENCE [LARGE SCALE GENOMIC DNA]</scope>
    <source>
        <strain evidence="6 7">L945</strain>
    </source>
</reference>
<proteinExistence type="predicted"/>
<protein>
    <submittedName>
        <fullName evidence="6">GntR family transcriptional regulator</fullName>
    </submittedName>
</protein>
<organism evidence="6 7">
    <name type="scientific">Carboxydichorda subterranea</name>
    <dbReference type="NCBI Taxonomy" id="3109565"/>
    <lineage>
        <taxon>Bacteria</taxon>
        <taxon>Bacillati</taxon>
        <taxon>Bacillota</taxon>
        <taxon>Limnochordia</taxon>
        <taxon>Limnochordales</taxon>
        <taxon>Geochordaceae</taxon>
        <taxon>Carboxydichorda</taxon>
    </lineage>
</organism>
<dbReference type="PANTHER" id="PTHR38445:SF7">
    <property type="entry name" value="GNTR-FAMILY TRANSCRIPTIONAL REGULATOR"/>
    <property type="match status" value="1"/>
</dbReference>
<accession>A0ABZ1BY45</accession>
<evidence type="ECO:0000256" key="4">
    <source>
        <dbReference type="SAM" id="MobiDB-lite"/>
    </source>
</evidence>
<dbReference type="Proteomes" id="UP001332192">
    <property type="component" value="Chromosome"/>
</dbReference>
<dbReference type="InterPro" id="IPR036390">
    <property type="entry name" value="WH_DNA-bd_sf"/>
</dbReference>
<dbReference type="RefSeq" id="WP_324716778.1">
    <property type="nucleotide sequence ID" value="NZ_CP141615.1"/>
</dbReference>
<gene>
    <name evidence="6" type="ORF">U7230_00370</name>
</gene>
<keyword evidence="2" id="KW-0238">DNA-binding</keyword>
<keyword evidence="7" id="KW-1185">Reference proteome</keyword>
<feature type="domain" description="HTH gntR-type" evidence="5">
    <location>
        <begin position="26"/>
        <end position="94"/>
    </location>
</feature>
<dbReference type="PANTHER" id="PTHR38445">
    <property type="entry name" value="HTH-TYPE TRANSCRIPTIONAL REPRESSOR YTRA"/>
    <property type="match status" value="1"/>
</dbReference>
<evidence type="ECO:0000259" key="5">
    <source>
        <dbReference type="PROSITE" id="PS50949"/>
    </source>
</evidence>